<protein>
    <submittedName>
        <fullName evidence="2">Uncharacterized protein</fullName>
    </submittedName>
</protein>
<accession>A0A0A9E0A6</accession>
<feature type="region of interest" description="Disordered" evidence="1">
    <location>
        <begin position="1"/>
        <end position="39"/>
    </location>
</feature>
<sequence>MSRNRTMPATEPSAASACVPAPTSPALSTQADLASSPLH</sequence>
<evidence type="ECO:0000313" key="2">
    <source>
        <dbReference type="EMBL" id="JAD93471.1"/>
    </source>
</evidence>
<organism evidence="2">
    <name type="scientific">Arundo donax</name>
    <name type="common">Giant reed</name>
    <name type="synonym">Donax arundinaceus</name>
    <dbReference type="NCBI Taxonomy" id="35708"/>
    <lineage>
        <taxon>Eukaryota</taxon>
        <taxon>Viridiplantae</taxon>
        <taxon>Streptophyta</taxon>
        <taxon>Embryophyta</taxon>
        <taxon>Tracheophyta</taxon>
        <taxon>Spermatophyta</taxon>
        <taxon>Magnoliopsida</taxon>
        <taxon>Liliopsida</taxon>
        <taxon>Poales</taxon>
        <taxon>Poaceae</taxon>
        <taxon>PACMAD clade</taxon>
        <taxon>Arundinoideae</taxon>
        <taxon>Arundineae</taxon>
        <taxon>Arundo</taxon>
    </lineage>
</organism>
<proteinExistence type="predicted"/>
<name>A0A0A9E0A6_ARUDO</name>
<dbReference type="AlphaFoldDB" id="A0A0A9E0A6"/>
<dbReference type="EMBL" id="GBRH01204424">
    <property type="protein sequence ID" value="JAD93471.1"/>
    <property type="molecule type" value="Transcribed_RNA"/>
</dbReference>
<reference evidence="2" key="2">
    <citation type="journal article" date="2015" name="Data Brief">
        <title>Shoot transcriptome of the giant reed, Arundo donax.</title>
        <authorList>
            <person name="Barrero R.A."/>
            <person name="Guerrero F.D."/>
            <person name="Moolhuijzen P."/>
            <person name="Goolsby J.A."/>
            <person name="Tidwell J."/>
            <person name="Bellgard S.E."/>
            <person name="Bellgard M.I."/>
        </authorList>
    </citation>
    <scope>NUCLEOTIDE SEQUENCE</scope>
    <source>
        <tissue evidence="2">Shoot tissue taken approximately 20 cm above the soil surface</tissue>
    </source>
</reference>
<feature type="compositionally biased region" description="Polar residues" evidence="1">
    <location>
        <begin position="25"/>
        <end position="39"/>
    </location>
</feature>
<evidence type="ECO:0000256" key="1">
    <source>
        <dbReference type="SAM" id="MobiDB-lite"/>
    </source>
</evidence>
<reference evidence="2" key="1">
    <citation type="submission" date="2014-09" db="EMBL/GenBank/DDBJ databases">
        <authorList>
            <person name="Magalhaes I.L.F."/>
            <person name="Oliveira U."/>
            <person name="Santos F.R."/>
            <person name="Vidigal T.H.D.A."/>
            <person name="Brescovit A.D."/>
            <person name="Santos A.J."/>
        </authorList>
    </citation>
    <scope>NUCLEOTIDE SEQUENCE</scope>
    <source>
        <tissue evidence="2">Shoot tissue taken approximately 20 cm above the soil surface</tissue>
    </source>
</reference>